<gene>
    <name evidence="1" type="ORF">COW81_02835</name>
</gene>
<evidence type="ECO:0008006" key="3">
    <source>
        <dbReference type="Google" id="ProtNLM"/>
    </source>
</evidence>
<name>A0A2H0DXN9_9BACT</name>
<evidence type="ECO:0000313" key="1">
    <source>
        <dbReference type="EMBL" id="PIP86942.1"/>
    </source>
</evidence>
<dbReference type="PANTHER" id="PTHR32432">
    <property type="entry name" value="CELL DIVISION PROTEIN FTSA-RELATED"/>
    <property type="match status" value="1"/>
</dbReference>
<dbReference type="InterPro" id="IPR043129">
    <property type="entry name" value="ATPase_NBD"/>
</dbReference>
<dbReference type="EMBL" id="PCTT01000038">
    <property type="protein sequence ID" value="PIP86942.1"/>
    <property type="molecule type" value="Genomic_DNA"/>
</dbReference>
<organism evidence="1 2">
    <name type="scientific">Candidatus Campbellbacteria bacterium CG22_combo_CG10-13_8_21_14_all_36_13</name>
    <dbReference type="NCBI Taxonomy" id="1974529"/>
    <lineage>
        <taxon>Bacteria</taxon>
        <taxon>Candidatus Campbelliibacteriota</taxon>
    </lineage>
</organism>
<reference evidence="1 2" key="1">
    <citation type="submission" date="2017-09" db="EMBL/GenBank/DDBJ databases">
        <title>Depth-based differentiation of microbial function through sediment-hosted aquifers and enrichment of novel symbionts in the deep terrestrial subsurface.</title>
        <authorList>
            <person name="Probst A.J."/>
            <person name="Ladd B."/>
            <person name="Jarett J.K."/>
            <person name="Geller-Mcgrath D.E."/>
            <person name="Sieber C.M."/>
            <person name="Emerson J.B."/>
            <person name="Anantharaman K."/>
            <person name="Thomas B.C."/>
            <person name="Malmstrom R."/>
            <person name="Stieglmeier M."/>
            <person name="Klingl A."/>
            <person name="Woyke T."/>
            <person name="Ryan C.M."/>
            <person name="Banfield J.F."/>
        </authorList>
    </citation>
    <scope>NUCLEOTIDE SEQUENCE [LARGE SCALE GENOMIC DNA]</scope>
    <source>
        <strain evidence="1">CG22_combo_CG10-13_8_21_14_all_36_13</strain>
    </source>
</reference>
<sequence>MRDLHQQKNSKRGIFGLDVPSILRMPAVGLNMSDHSIKVIELVPKKKHFTVGKYMNKYIPDGIITGGIVKDNEALVSILKSIKKDLDLCFIRVSVPEENAYSFNLTLPMVSEKELHNMIKLQLQEYVPLSPSEAVFDYDIIDHVDGNLNIGVSVLPNGIIEQYFNFFEQSGMIPIAFEIEAQTLARAVIPKNNKLANMIIDIGRTRTGVAIVKGTVVQYTATLEVGGDSFINAIAKDKNITFAEAEKIKQEVGAKNKGAGSVYSSIYSPLSVLRDELGRRFEYWETHISKKGNKTEKIEKIILCGGNATMPGLKEFLSSGLSTSVEIGNTWVNVFEDGKYLPPIDFNHSLGYASAVGLALSNEI</sequence>
<evidence type="ECO:0000313" key="2">
    <source>
        <dbReference type="Proteomes" id="UP000231143"/>
    </source>
</evidence>
<comment type="caution">
    <text evidence="1">The sequence shown here is derived from an EMBL/GenBank/DDBJ whole genome shotgun (WGS) entry which is preliminary data.</text>
</comment>
<dbReference type="Proteomes" id="UP000231143">
    <property type="component" value="Unassembled WGS sequence"/>
</dbReference>
<dbReference type="CDD" id="cd24049">
    <property type="entry name" value="ASKHA_NBD_PilM"/>
    <property type="match status" value="1"/>
</dbReference>
<dbReference type="InterPro" id="IPR005883">
    <property type="entry name" value="PilM"/>
</dbReference>
<proteinExistence type="predicted"/>
<dbReference type="Gene3D" id="3.30.1490.300">
    <property type="match status" value="1"/>
</dbReference>
<protein>
    <recommendedName>
        <fullName evidence="3">SHS2 domain-containing protein</fullName>
    </recommendedName>
</protein>
<accession>A0A2H0DXN9</accession>
<dbReference type="InterPro" id="IPR050696">
    <property type="entry name" value="FtsA/MreB"/>
</dbReference>
<dbReference type="Gene3D" id="3.30.420.40">
    <property type="match status" value="2"/>
</dbReference>
<dbReference type="SUPFAM" id="SSF53067">
    <property type="entry name" value="Actin-like ATPase domain"/>
    <property type="match status" value="2"/>
</dbReference>
<dbReference type="Pfam" id="PF11104">
    <property type="entry name" value="PilM_2"/>
    <property type="match status" value="1"/>
</dbReference>
<dbReference type="AlphaFoldDB" id="A0A2H0DXN9"/>
<dbReference type="PANTHER" id="PTHR32432:SF3">
    <property type="entry name" value="ETHANOLAMINE UTILIZATION PROTEIN EUTJ"/>
    <property type="match status" value="1"/>
</dbReference>